<evidence type="ECO:0000313" key="1">
    <source>
        <dbReference type="EMBL" id="KIO12016.1"/>
    </source>
</evidence>
<organism evidence="1 2">
    <name type="scientific">Pisolithus tinctorius Marx 270</name>
    <dbReference type="NCBI Taxonomy" id="870435"/>
    <lineage>
        <taxon>Eukaryota</taxon>
        <taxon>Fungi</taxon>
        <taxon>Dikarya</taxon>
        <taxon>Basidiomycota</taxon>
        <taxon>Agaricomycotina</taxon>
        <taxon>Agaricomycetes</taxon>
        <taxon>Agaricomycetidae</taxon>
        <taxon>Boletales</taxon>
        <taxon>Sclerodermatineae</taxon>
        <taxon>Pisolithaceae</taxon>
        <taxon>Pisolithus</taxon>
    </lineage>
</organism>
<keyword evidence="2" id="KW-1185">Reference proteome</keyword>
<protein>
    <submittedName>
        <fullName evidence="1">Uncharacterized protein</fullName>
    </submittedName>
</protein>
<dbReference type="Proteomes" id="UP000054217">
    <property type="component" value="Unassembled WGS sequence"/>
</dbReference>
<proteinExistence type="predicted"/>
<gene>
    <name evidence="1" type="ORF">M404DRAFT_19837</name>
</gene>
<sequence>MSASRAPHLSQLVHAATPDPVEVEKADLRQQIAAASAILVAEARCFPKDHEGMQEEKTMWLRRWEEKMAMLMPLVERGKELGVMVRVDAAEAPILAKVDNVYEWWTAEEAKVRARTKQDVLMGDENAQETGGPGASVAVPVVTEKMLHVEVVSRPVRKTVAESEDEDEPEIVIPPSSILHKVLCTWCMGCKKSTKAAGKKAQAGASVARASKTAKASSSKRVVDDDDDDDKVEVVESHTCAKGKAAVRSQLNAKVRIDQLAEALEKIGVE</sequence>
<dbReference type="EMBL" id="KN831948">
    <property type="protein sequence ID" value="KIO12016.1"/>
    <property type="molecule type" value="Genomic_DNA"/>
</dbReference>
<evidence type="ECO:0000313" key="2">
    <source>
        <dbReference type="Proteomes" id="UP000054217"/>
    </source>
</evidence>
<dbReference type="AlphaFoldDB" id="A0A0C3PSB8"/>
<name>A0A0C3PSB8_PISTI</name>
<dbReference type="InParanoid" id="A0A0C3PSB8"/>
<reference evidence="1 2" key="1">
    <citation type="submission" date="2014-04" db="EMBL/GenBank/DDBJ databases">
        <authorList>
            <consortium name="DOE Joint Genome Institute"/>
            <person name="Kuo A."/>
            <person name="Kohler A."/>
            <person name="Costa M.D."/>
            <person name="Nagy L.G."/>
            <person name="Floudas D."/>
            <person name="Copeland A."/>
            <person name="Barry K.W."/>
            <person name="Cichocki N."/>
            <person name="Veneault-Fourrey C."/>
            <person name="LaButti K."/>
            <person name="Lindquist E.A."/>
            <person name="Lipzen A."/>
            <person name="Lundell T."/>
            <person name="Morin E."/>
            <person name="Murat C."/>
            <person name="Sun H."/>
            <person name="Tunlid A."/>
            <person name="Henrissat B."/>
            <person name="Grigoriev I.V."/>
            <person name="Hibbett D.S."/>
            <person name="Martin F."/>
            <person name="Nordberg H.P."/>
            <person name="Cantor M.N."/>
            <person name="Hua S.X."/>
        </authorList>
    </citation>
    <scope>NUCLEOTIDE SEQUENCE [LARGE SCALE GENOMIC DNA]</scope>
    <source>
        <strain evidence="1 2">Marx 270</strain>
    </source>
</reference>
<accession>A0A0C3PSB8</accession>
<reference evidence="2" key="2">
    <citation type="submission" date="2015-01" db="EMBL/GenBank/DDBJ databases">
        <title>Evolutionary Origins and Diversification of the Mycorrhizal Mutualists.</title>
        <authorList>
            <consortium name="DOE Joint Genome Institute"/>
            <consortium name="Mycorrhizal Genomics Consortium"/>
            <person name="Kohler A."/>
            <person name="Kuo A."/>
            <person name="Nagy L.G."/>
            <person name="Floudas D."/>
            <person name="Copeland A."/>
            <person name="Barry K.W."/>
            <person name="Cichocki N."/>
            <person name="Veneault-Fourrey C."/>
            <person name="LaButti K."/>
            <person name="Lindquist E.A."/>
            <person name="Lipzen A."/>
            <person name="Lundell T."/>
            <person name="Morin E."/>
            <person name="Murat C."/>
            <person name="Riley R."/>
            <person name="Ohm R."/>
            <person name="Sun H."/>
            <person name="Tunlid A."/>
            <person name="Henrissat B."/>
            <person name="Grigoriev I.V."/>
            <person name="Hibbett D.S."/>
            <person name="Martin F."/>
        </authorList>
    </citation>
    <scope>NUCLEOTIDE SEQUENCE [LARGE SCALE GENOMIC DNA]</scope>
    <source>
        <strain evidence="2">Marx 270</strain>
    </source>
</reference>
<dbReference type="HOGENOM" id="CLU_043974_0_0_1"/>